<dbReference type="PANTHER" id="PTHR43441">
    <property type="entry name" value="RIBOSOMAL-PROTEIN-SERINE ACETYLTRANSFERASE"/>
    <property type="match status" value="1"/>
</dbReference>
<sequence>MGYRFHPRSRTIKMDDWIFSPVLQRTYASTEAHYLLLRHLFEGQPIAYCRVSATCNSLNVKARQYHEQMGYKYEGTFRKDNIARWGTPRDSACSSMLDDEWPLNKSVLLTYLLATNFDADGKQIRSLQELRTLQTRCSL</sequence>
<dbReference type="InterPro" id="IPR051908">
    <property type="entry name" value="Ribosomal_N-acetyltransferase"/>
</dbReference>
<protein>
    <submittedName>
        <fullName evidence="1">Acetyltransferase, GNAT family</fullName>
    </submittedName>
</protein>
<dbReference type="PANTHER" id="PTHR43441:SF2">
    <property type="entry name" value="FAMILY ACETYLTRANSFERASE, PUTATIVE (AFU_ORTHOLOGUE AFUA_7G00850)-RELATED"/>
    <property type="match status" value="1"/>
</dbReference>
<evidence type="ECO:0000313" key="1">
    <source>
        <dbReference type="EMBL" id="KAF2264423.1"/>
    </source>
</evidence>
<dbReference type="EMBL" id="ML986616">
    <property type="protein sequence ID" value="KAF2264423.1"/>
    <property type="molecule type" value="Genomic_DNA"/>
</dbReference>
<dbReference type="OrthoDB" id="41238at2759"/>
<dbReference type="InterPro" id="IPR016181">
    <property type="entry name" value="Acyl_CoA_acyltransferase"/>
</dbReference>
<proteinExistence type="predicted"/>
<organism evidence="1 2">
    <name type="scientific">Lojkania enalia</name>
    <dbReference type="NCBI Taxonomy" id="147567"/>
    <lineage>
        <taxon>Eukaryota</taxon>
        <taxon>Fungi</taxon>
        <taxon>Dikarya</taxon>
        <taxon>Ascomycota</taxon>
        <taxon>Pezizomycotina</taxon>
        <taxon>Dothideomycetes</taxon>
        <taxon>Pleosporomycetidae</taxon>
        <taxon>Pleosporales</taxon>
        <taxon>Pleosporales incertae sedis</taxon>
        <taxon>Lojkania</taxon>
    </lineage>
</organism>
<evidence type="ECO:0000313" key="2">
    <source>
        <dbReference type="Proteomes" id="UP000800093"/>
    </source>
</evidence>
<reference evidence="2" key="1">
    <citation type="journal article" date="2020" name="Stud. Mycol.">
        <title>101 Dothideomycetes genomes: A test case for predicting lifestyles and emergence of pathogens.</title>
        <authorList>
            <person name="Haridas S."/>
            <person name="Albert R."/>
            <person name="Binder M."/>
            <person name="Bloem J."/>
            <person name="LaButti K."/>
            <person name="Salamov A."/>
            <person name="Andreopoulos B."/>
            <person name="Baker S."/>
            <person name="Barry K."/>
            <person name="Bills G."/>
            <person name="Bluhm B."/>
            <person name="Cannon C."/>
            <person name="Castanera R."/>
            <person name="Culley D."/>
            <person name="Daum C."/>
            <person name="Ezra D."/>
            <person name="Gonzalez J."/>
            <person name="Henrissat B."/>
            <person name="Kuo A."/>
            <person name="Liang C."/>
            <person name="Lipzen A."/>
            <person name="Lutzoni F."/>
            <person name="Magnuson J."/>
            <person name="Mondo S."/>
            <person name="Nolan M."/>
            <person name="Ohm R."/>
            <person name="Pangilinan J."/>
            <person name="Park H.-J."/>
            <person name="Ramirez L."/>
            <person name="Alfaro M."/>
            <person name="Sun H."/>
            <person name="Tritt A."/>
            <person name="Yoshinaga Y."/>
            <person name="Zwiers L.-H."/>
            <person name="Turgeon B."/>
            <person name="Goodwin S."/>
            <person name="Spatafora J."/>
            <person name="Crous P."/>
            <person name="Grigoriev I."/>
        </authorList>
    </citation>
    <scope>NUCLEOTIDE SEQUENCE [LARGE SCALE GENOMIC DNA]</scope>
    <source>
        <strain evidence="2">CBS 304.66</strain>
    </source>
</reference>
<accession>A0A9P4KB45</accession>
<dbReference type="GO" id="GO:0008999">
    <property type="term" value="F:protein-N-terminal-alanine acetyltransferase activity"/>
    <property type="evidence" value="ECO:0007669"/>
    <property type="project" value="TreeGrafter"/>
</dbReference>
<name>A0A9P4KB45_9PLEO</name>
<dbReference type="Gene3D" id="3.40.630.30">
    <property type="match status" value="1"/>
</dbReference>
<dbReference type="AlphaFoldDB" id="A0A9P4KB45"/>
<comment type="caution">
    <text evidence="1">The sequence shown here is derived from an EMBL/GenBank/DDBJ whole genome shotgun (WGS) entry which is preliminary data.</text>
</comment>
<keyword evidence="2" id="KW-1185">Reference proteome</keyword>
<gene>
    <name evidence="1" type="ORF">CC78DRAFT_463702</name>
</gene>
<dbReference type="SUPFAM" id="SSF55729">
    <property type="entry name" value="Acyl-CoA N-acyltransferases (Nat)"/>
    <property type="match status" value="1"/>
</dbReference>
<dbReference type="GO" id="GO:1990189">
    <property type="term" value="F:protein N-terminal-serine acetyltransferase activity"/>
    <property type="evidence" value="ECO:0007669"/>
    <property type="project" value="TreeGrafter"/>
</dbReference>
<dbReference type="Proteomes" id="UP000800093">
    <property type="component" value="Unassembled WGS sequence"/>
</dbReference>